<reference evidence="5 6" key="1">
    <citation type="submission" date="2019-03" db="EMBL/GenBank/DDBJ databases">
        <title>Genomic Encyclopedia of Archaeal and Bacterial Type Strains, Phase II (KMG-II): from individual species to whole genera.</title>
        <authorList>
            <person name="Goeker M."/>
        </authorList>
    </citation>
    <scope>NUCLEOTIDE SEQUENCE [LARGE SCALE GENOMIC DNA]</scope>
    <source>
        <strain evidence="5 6">DSM 15388</strain>
    </source>
</reference>
<evidence type="ECO:0000313" key="5">
    <source>
        <dbReference type="EMBL" id="TCS42705.1"/>
    </source>
</evidence>
<feature type="domain" description="HTH marR-type" evidence="4">
    <location>
        <begin position="21"/>
        <end position="159"/>
    </location>
</feature>
<keyword evidence="1" id="KW-0805">Transcription regulation</keyword>
<keyword evidence="6" id="KW-1185">Reference proteome</keyword>
<keyword evidence="2 5" id="KW-0238">DNA-binding</keyword>
<dbReference type="InterPro" id="IPR036388">
    <property type="entry name" value="WH-like_DNA-bd_sf"/>
</dbReference>
<protein>
    <submittedName>
        <fullName evidence="5">DNA-binding MarR family transcriptional regulator</fullName>
    </submittedName>
</protein>
<dbReference type="GO" id="GO:0003677">
    <property type="term" value="F:DNA binding"/>
    <property type="evidence" value="ECO:0007669"/>
    <property type="project" value="UniProtKB-KW"/>
</dbReference>
<proteinExistence type="predicted"/>
<name>A0A4R3IDF8_9GAMM</name>
<dbReference type="Proteomes" id="UP000295793">
    <property type="component" value="Unassembled WGS sequence"/>
</dbReference>
<dbReference type="RefSeq" id="WP_132700609.1">
    <property type="nucleotide sequence ID" value="NZ_SLZR01000003.1"/>
</dbReference>
<dbReference type="InterPro" id="IPR036390">
    <property type="entry name" value="WH_DNA-bd_sf"/>
</dbReference>
<dbReference type="OrthoDB" id="32523at2"/>
<dbReference type="PANTHER" id="PTHR42756:SF1">
    <property type="entry name" value="TRANSCRIPTIONAL REPRESSOR OF EMRAB OPERON"/>
    <property type="match status" value="1"/>
</dbReference>
<dbReference type="Gene3D" id="1.10.10.10">
    <property type="entry name" value="Winged helix-like DNA-binding domain superfamily/Winged helix DNA-binding domain"/>
    <property type="match status" value="1"/>
</dbReference>
<dbReference type="PANTHER" id="PTHR42756">
    <property type="entry name" value="TRANSCRIPTIONAL REGULATOR, MARR"/>
    <property type="match status" value="1"/>
</dbReference>
<gene>
    <name evidence="5" type="ORF">BCF53_103375</name>
</gene>
<dbReference type="PRINTS" id="PR00598">
    <property type="entry name" value="HTHMARR"/>
</dbReference>
<dbReference type="PROSITE" id="PS50995">
    <property type="entry name" value="HTH_MARR_2"/>
    <property type="match status" value="1"/>
</dbReference>
<dbReference type="GO" id="GO:0003700">
    <property type="term" value="F:DNA-binding transcription factor activity"/>
    <property type="evidence" value="ECO:0007669"/>
    <property type="project" value="InterPro"/>
</dbReference>
<dbReference type="SMART" id="SM00347">
    <property type="entry name" value="HTH_MARR"/>
    <property type="match status" value="1"/>
</dbReference>
<evidence type="ECO:0000259" key="4">
    <source>
        <dbReference type="PROSITE" id="PS50995"/>
    </source>
</evidence>
<dbReference type="AlphaFoldDB" id="A0A4R3IDF8"/>
<comment type="caution">
    <text evidence="5">The sequence shown here is derived from an EMBL/GenBank/DDBJ whole genome shotgun (WGS) entry which is preliminary data.</text>
</comment>
<evidence type="ECO:0000256" key="1">
    <source>
        <dbReference type="ARBA" id="ARBA00023015"/>
    </source>
</evidence>
<dbReference type="SUPFAM" id="SSF46785">
    <property type="entry name" value="Winged helix' DNA-binding domain"/>
    <property type="match status" value="1"/>
</dbReference>
<keyword evidence="3" id="KW-0804">Transcription</keyword>
<sequence length="169" mass="18973">MSSGKFENFLSLMKENWSEAHENLLPAFPRIDRISALHNMERAKIMSVYGLQPSDFGLLTALRRSGSPYQLSPTQLRDYMLVSSGGLTKALYRLEEKGMISRSAKEGDGRVKLVALTEKGKASIEEAVNKVQRVHAVLSNEFTEQELAQLDQLLARFLSVIEQDNEISN</sequence>
<dbReference type="Pfam" id="PF12802">
    <property type="entry name" value="MarR_2"/>
    <property type="match status" value="1"/>
</dbReference>
<dbReference type="InterPro" id="IPR000835">
    <property type="entry name" value="HTH_MarR-typ"/>
</dbReference>
<accession>A0A4R3IDF8</accession>
<dbReference type="EMBL" id="SLZR01000003">
    <property type="protein sequence ID" value="TCS42705.1"/>
    <property type="molecule type" value="Genomic_DNA"/>
</dbReference>
<evidence type="ECO:0000313" key="6">
    <source>
        <dbReference type="Proteomes" id="UP000295793"/>
    </source>
</evidence>
<evidence type="ECO:0000256" key="3">
    <source>
        <dbReference type="ARBA" id="ARBA00023163"/>
    </source>
</evidence>
<evidence type="ECO:0000256" key="2">
    <source>
        <dbReference type="ARBA" id="ARBA00023125"/>
    </source>
</evidence>
<organism evidence="5 6">
    <name type="scientific">Reinekea marinisedimentorum</name>
    <dbReference type="NCBI Taxonomy" id="230495"/>
    <lineage>
        <taxon>Bacteria</taxon>
        <taxon>Pseudomonadati</taxon>
        <taxon>Pseudomonadota</taxon>
        <taxon>Gammaproteobacteria</taxon>
        <taxon>Oceanospirillales</taxon>
        <taxon>Saccharospirillaceae</taxon>
        <taxon>Reinekea</taxon>
    </lineage>
</organism>